<comment type="caution">
    <text evidence="1">The sequence shown here is derived from an EMBL/GenBank/DDBJ whole genome shotgun (WGS) entry which is preliminary data.</text>
</comment>
<dbReference type="AlphaFoldDB" id="A0A7V8FYA3"/>
<accession>A0A7V8FYA3</accession>
<sequence>MAGDDRGNARTATLIADYLVRSRVAAVIGHWNAATTMYVLKQGKWTPLRGFGGGH</sequence>
<reference evidence="2" key="1">
    <citation type="journal article" date="2020" name="MBio">
        <title>Horizontal gene transfer to a defensive symbiont with a reduced genome amongst a multipartite beetle microbiome.</title>
        <authorList>
            <person name="Waterworth S.C."/>
            <person name="Florez L.V."/>
            <person name="Rees E.R."/>
            <person name="Hertweck C."/>
            <person name="Kaltenpoth M."/>
            <person name="Kwan J.C."/>
        </authorList>
    </citation>
    <scope>NUCLEOTIDE SEQUENCE [LARGE SCALE GENOMIC DNA]</scope>
</reference>
<name>A0A7V8FYA3_9BURK</name>
<dbReference type="Proteomes" id="UP000462435">
    <property type="component" value="Unassembled WGS sequence"/>
</dbReference>
<dbReference type="EMBL" id="WNDX01000029">
    <property type="protein sequence ID" value="KAF1045566.1"/>
    <property type="molecule type" value="Genomic_DNA"/>
</dbReference>
<proteinExistence type="predicted"/>
<evidence type="ECO:0000313" key="2">
    <source>
        <dbReference type="Proteomes" id="UP000462435"/>
    </source>
</evidence>
<evidence type="ECO:0000313" key="1">
    <source>
        <dbReference type="EMBL" id="KAF1045566.1"/>
    </source>
</evidence>
<gene>
    <name evidence="1" type="ORF">GAK35_01308</name>
</gene>
<organism evidence="1 2">
    <name type="scientific">Herbaspirillum frisingense</name>
    <dbReference type="NCBI Taxonomy" id="92645"/>
    <lineage>
        <taxon>Bacteria</taxon>
        <taxon>Pseudomonadati</taxon>
        <taxon>Pseudomonadota</taxon>
        <taxon>Betaproteobacteria</taxon>
        <taxon>Burkholderiales</taxon>
        <taxon>Oxalobacteraceae</taxon>
        <taxon>Herbaspirillum</taxon>
    </lineage>
</organism>
<protein>
    <submittedName>
        <fullName evidence="1">Uncharacterized protein</fullName>
    </submittedName>
</protein>